<name>A0ABN7P8F5_TIMPD</name>
<protein>
    <recommendedName>
        <fullName evidence="1">PNT domain-containing protein</fullName>
    </recommendedName>
</protein>
<evidence type="ECO:0000313" key="2">
    <source>
        <dbReference type="EMBL" id="CAG2063394.1"/>
    </source>
</evidence>
<feature type="domain" description="PNT" evidence="1">
    <location>
        <begin position="60"/>
        <end position="142"/>
    </location>
</feature>
<gene>
    <name evidence="2" type="ORF">TPAB3V08_LOCUS10341</name>
</gene>
<keyword evidence="3" id="KW-1185">Reference proteome</keyword>
<dbReference type="SUPFAM" id="SSF47769">
    <property type="entry name" value="SAM/Pointed domain"/>
    <property type="match status" value="1"/>
</dbReference>
<reference evidence="2" key="1">
    <citation type="submission" date="2021-03" db="EMBL/GenBank/DDBJ databases">
        <authorList>
            <person name="Tran Van P."/>
        </authorList>
    </citation>
    <scope>NUCLEOTIDE SEQUENCE</scope>
</reference>
<evidence type="ECO:0000259" key="1">
    <source>
        <dbReference type="SMART" id="SM00251"/>
    </source>
</evidence>
<proteinExistence type="predicted"/>
<evidence type="ECO:0000313" key="3">
    <source>
        <dbReference type="Proteomes" id="UP001153148"/>
    </source>
</evidence>
<organism evidence="2 3">
    <name type="scientific">Timema podura</name>
    <name type="common">Walking stick</name>
    <dbReference type="NCBI Taxonomy" id="61482"/>
    <lineage>
        <taxon>Eukaryota</taxon>
        <taxon>Metazoa</taxon>
        <taxon>Ecdysozoa</taxon>
        <taxon>Arthropoda</taxon>
        <taxon>Hexapoda</taxon>
        <taxon>Insecta</taxon>
        <taxon>Pterygota</taxon>
        <taxon>Neoptera</taxon>
        <taxon>Polyneoptera</taxon>
        <taxon>Phasmatodea</taxon>
        <taxon>Timematodea</taxon>
        <taxon>Timematoidea</taxon>
        <taxon>Timematidae</taxon>
        <taxon>Timema</taxon>
    </lineage>
</organism>
<dbReference type="InterPro" id="IPR013761">
    <property type="entry name" value="SAM/pointed_sf"/>
</dbReference>
<sequence>MNVARYLPHGEVTQALAYFYRLLHFFLIQPLSVFIAAQSPSSLRCALPQFCPPFAVLEVPADISLSGHKDKPVMKWNSIDVMTWVIQVCEDSFNVKHEDMNLVNFSIGGNQLVNLTIQDFRQRSPKFGDFLYTKLDELKRGEPSK</sequence>
<dbReference type="EMBL" id="CAJPIN010026153">
    <property type="protein sequence ID" value="CAG2063394.1"/>
    <property type="molecule type" value="Genomic_DNA"/>
</dbReference>
<dbReference type="Gene3D" id="1.10.150.50">
    <property type="entry name" value="Transcription Factor, Ets-1"/>
    <property type="match status" value="1"/>
</dbReference>
<dbReference type="Proteomes" id="UP001153148">
    <property type="component" value="Unassembled WGS sequence"/>
</dbReference>
<dbReference type="InterPro" id="IPR003118">
    <property type="entry name" value="Pointed_dom"/>
</dbReference>
<accession>A0ABN7P8F5</accession>
<comment type="caution">
    <text evidence="2">The sequence shown here is derived from an EMBL/GenBank/DDBJ whole genome shotgun (WGS) entry which is preliminary data.</text>
</comment>
<dbReference type="SMART" id="SM00251">
    <property type="entry name" value="SAM_PNT"/>
    <property type="match status" value="1"/>
</dbReference>
<dbReference type="Pfam" id="PF02198">
    <property type="entry name" value="SAM_PNT"/>
    <property type="match status" value="1"/>
</dbReference>